<sequence length="104" mass="11784">EHPDFKRHSLAILQMTPLGKKRKLQNDELQTKVEPITYEDSIKKYGIELSTDSKTINGTRKTREQFPDRFPLADVTSMAFCPAAAYHNRLAVATHGGIIFLLIV</sequence>
<gene>
    <name evidence="1" type="ORF">g.8801</name>
</gene>
<name>A0A1E1WG62_PECGO</name>
<proteinExistence type="predicted"/>
<reference evidence="1" key="1">
    <citation type="submission" date="2015-09" db="EMBL/GenBank/DDBJ databases">
        <title>De novo assembly of Pectinophora gossypiella (Pink Bollworm) gut transcriptome.</title>
        <authorList>
            <person name="Tassone E.E."/>
        </authorList>
    </citation>
    <scope>NUCLEOTIDE SEQUENCE</scope>
</reference>
<organism evidence="1">
    <name type="scientific">Pectinophora gossypiella</name>
    <name type="common">Cotton pink bollworm</name>
    <name type="synonym">Depressaria gossypiella</name>
    <dbReference type="NCBI Taxonomy" id="13191"/>
    <lineage>
        <taxon>Eukaryota</taxon>
        <taxon>Metazoa</taxon>
        <taxon>Ecdysozoa</taxon>
        <taxon>Arthropoda</taxon>
        <taxon>Hexapoda</taxon>
        <taxon>Insecta</taxon>
        <taxon>Pterygota</taxon>
        <taxon>Neoptera</taxon>
        <taxon>Endopterygota</taxon>
        <taxon>Lepidoptera</taxon>
        <taxon>Glossata</taxon>
        <taxon>Ditrysia</taxon>
        <taxon>Gelechioidea</taxon>
        <taxon>Gelechiidae</taxon>
        <taxon>Apatetrinae</taxon>
        <taxon>Pectinophora</taxon>
    </lineage>
</organism>
<accession>A0A1E1WG62</accession>
<feature type="non-terminal residue" evidence="1">
    <location>
        <position position="1"/>
    </location>
</feature>
<evidence type="ECO:0000313" key="1">
    <source>
        <dbReference type="EMBL" id="JAT85994.1"/>
    </source>
</evidence>
<dbReference type="EMBL" id="GDQN01005060">
    <property type="protein sequence ID" value="JAT85994.1"/>
    <property type="molecule type" value="Transcribed_RNA"/>
</dbReference>
<protein>
    <submittedName>
        <fullName evidence="1">Uncharacterized protein</fullName>
    </submittedName>
</protein>
<dbReference type="AlphaFoldDB" id="A0A1E1WG62"/>
<dbReference type="OrthoDB" id="4703at2759"/>